<protein>
    <submittedName>
        <fullName evidence="1">Uncharacterized protein</fullName>
    </submittedName>
</protein>
<gene>
    <name evidence="1" type="ORF">GordTnk2_87</name>
</gene>
<dbReference type="EMBL" id="KP790008">
    <property type="protein sequence ID" value="AKC02827.1"/>
    <property type="molecule type" value="Genomic_DNA"/>
</dbReference>
<reference evidence="1 2" key="1">
    <citation type="journal article" date="2015" name="Sci. Rep.">
        <title>Bacteriophages of wastewater foaming-associated filamentous Gordonia reduce host levels in raw activated sludge.</title>
        <authorList>
            <person name="Liu M."/>
            <person name="Gill J.J."/>
            <person name="Young R."/>
            <person name="Summer E.J."/>
        </authorList>
    </citation>
    <scope>NUCLEOTIDE SEQUENCE [LARGE SCALE GENOMIC DNA]</scope>
</reference>
<name>A0A0E3X9P5_9CAUD</name>
<dbReference type="RefSeq" id="YP_009223995.1">
    <property type="nucleotide sequence ID" value="NC_029074.1"/>
</dbReference>
<dbReference type="GeneID" id="26795134"/>
<sequence>MSAIHTGPANMLGSVLNRTEHIGRVYETAVSTKIYRARERAEFNKSVRLHFQPVRFHSSQ</sequence>
<organism evidence="1 2">
    <name type="scientific">Gordonia phage GordTnk2</name>
    <dbReference type="NCBI Taxonomy" id="1622192"/>
    <lineage>
        <taxon>Viruses</taxon>
        <taxon>Duplodnaviria</taxon>
        <taxon>Heunggongvirae</taxon>
        <taxon>Uroviricota</taxon>
        <taxon>Caudoviricetes</taxon>
        <taxon>Gordtnkvirus</taxon>
        <taxon>Gordtnkvirus gordtnk2</taxon>
    </lineage>
</organism>
<dbReference type="KEGG" id="vg:26795134"/>
<proteinExistence type="predicted"/>
<evidence type="ECO:0000313" key="2">
    <source>
        <dbReference type="Proteomes" id="UP000033020"/>
    </source>
</evidence>
<accession>A0A0E3X9P5</accession>
<keyword evidence="2" id="KW-1185">Reference proteome</keyword>
<dbReference type="Proteomes" id="UP000033020">
    <property type="component" value="Segment"/>
</dbReference>
<evidence type="ECO:0000313" key="1">
    <source>
        <dbReference type="EMBL" id="AKC02827.1"/>
    </source>
</evidence>